<evidence type="ECO:0000256" key="2">
    <source>
        <dbReference type="ARBA" id="ARBA00010989"/>
    </source>
</evidence>
<dbReference type="GO" id="GO:0008115">
    <property type="term" value="F:sarcosine oxidase activity"/>
    <property type="evidence" value="ECO:0007669"/>
    <property type="project" value="TreeGrafter"/>
</dbReference>
<organism evidence="8 9">
    <name type="scientific">Coleophoma crateriformis</name>
    <dbReference type="NCBI Taxonomy" id="565419"/>
    <lineage>
        <taxon>Eukaryota</taxon>
        <taxon>Fungi</taxon>
        <taxon>Dikarya</taxon>
        <taxon>Ascomycota</taxon>
        <taxon>Pezizomycotina</taxon>
        <taxon>Leotiomycetes</taxon>
        <taxon>Helotiales</taxon>
        <taxon>Dermateaceae</taxon>
        <taxon>Coleophoma</taxon>
    </lineage>
</organism>
<keyword evidence="9" id="KW-1185">Reference proteome</keyword>
<evidence type="ECO:0000259" key="7">
    <source>
        <dbReference type="Pfam" id="PF01266"/>
    </source>
</evidence>
<evidence type="ECO:0000313" key="8">
    <source>
        <dbReference type="EMBL" id="RDW78368.1"/>
    </source>
</evidence>
<dbReference type="Gene3D" id="3.30.9.10">
    <property type="entry name" value="D-Amino Acid Oxidase, subunit A, domain 2"/>
    <property type="match status" value="1"/>
</dbReference>
<evidence type="ECO:0000313" key="9">
    <source>
        <dbReference type="Proteomes" id="UP000256328"/>
    </source>
</evidence>
<dbReference type="EMBL" id="PDLN01000008">
    <property type="protein sequence ID" value="RDW78368.1"/>
    <property type="molecule type" value="Genomic_DNA"/>
</dbReference>
<dbReference type="InterPro" id="IPR006076">
    <property type="entry name" value="FAD-dep_OxRdtase"/>
</dbReference>
<reference evidence="8 9" key="1">
    <citation type="journal article" date="2018" name="IMA Fungus">
        <title>IMA Genome-F 9: Draft genome sequence of Annulohypoxylon stygium, Aspergillus mulundensis, Berkeleyomyces basicola (syn. Thielaviopsis basicola), Ceratocystis smalleyi, two Cercospora beticola strains, Coleophoma cylindrospora, Fusarium fracticaudum, Phialophora cf. hyalina, and Morchella septimelata.</title>
        <authorList>
            <person name="Wingfield B.D."/>
            <person name="Bills G.F."/>
            <person name="Dong Y."/>
            <person name="Huang W."/>
            <person name="Nel W.J."/>
            <person name="Swalarsk-Parry B.S."/>
            <person name="Vaghefi N."/>
            <person name="Wilken P.M."/>
            <person name="An Z."/>
            <person name="de Beer Z.W."/>
            <person name="De Vos L."/>
            <person name="Chen L."/>
            <person name="Duong T.A."/>
            <person name="Gao Y."/>
            <person name="Hammerbacher A."/>
            <person name="Kikkert J.R."/>
            <person name="Li Y."/>
            <person name="Li H."/>
            <person name="Li K."/>
            <person name="Li Q."/>
            <person name="Liu X."/>
            <person name="Ma X."/>
            <person name="Naidoo K."/>
            <person name="Pethybridge S.J."/>
            <person name="Sun J."/>
            <person name="Steenkamp E.T."/>
            <person name="van der Nest M.A."/>
            <person name="van Wyk S."/>
            <person name="Wingfield M.J."/>
            <person name="Xiong C."/>
            <person name="Yue Q."/>
            <person name="Zhang X."/>
        </authorList>
    </citation>
    <scope>NUCLEOTIDE SEQUENCE [LARGE SCALE GENOMIC DNA]</scope>
    <source>
        <strain evidence="8 9">BP5796</strain>
    </source>
</reference>
<keyword evidence="4" id="KW-0274">FAD</keyword>
<feature type="domain" description="FAD dependent oxidoreductase" evidence="7">
    <location>
        <begin position="8"/>
        <end position="438"/>
    </location>
</feature>
<dbReference type="GO" id="GO:0050660">
    <property type="term" value="F:flavin adenine dinucleotide binding"/>
    <property type="evidence" value="ECO:0007669"/>
    <property type="project" value="InterPro"/>
</dbReference>
<protein>
    <submittedName>
        <fullName evidence="8">FAD dependent oxidoreductase-5</fullName>
    </submittedName>
</protein>
<proteinExistence type="inferred from homology"/>
<dbReference type="SUPFAM" id="SSF54373">
    <property type="entry name" value="FAD-linked reductases, C-terminal domain"/>
    <property type="match status" value="1"/>
</dbReference>
<dbReference type="InterPro" id="IPR045170">
    <property type="entry name" value="MTOX"/>
</dbReference>
<dbReference type="InterPro" id="IPR036188">
    <property type="entry name" value="FAD/NAD-bd_sf"/>
</dbReference>
<feature type="signal peptide" evidence="6">
    <location>
        <begin position="1"/>
        <end position="21"/>
    </location>
</feature>
<keyword evidence="5" id="KW-0560">Oxidoreductase</keyword>
<keyword evidence="3" id="KW-0285">Flavoprotein</keyword>
<dbReference type="PANTHER" id="PTHR10961">
    <property type="entry name" value="PEROXISOMAL SARCOSINE OXIDASE"/>
    <property type="match status" value="1"/>
</dbReference>
<name>A0A3D8RWJ4_9HELO</name>
<gene>
    <name evidence="8" type="ORF">BP5796_06220</name>
</gene>
<sequence length="499" mass="55848">MTTPASSIAIVGAGVFGLSTALHLAKNGYGNVTVFDYQPYDVTEYSPEKGCDSASSDVNKIYRCSYGNEVEYQDLAFSGRPTWLEWNQMIASTPASELPNGLTPDSKLFVPCGWLRFSKESELSQYDQDCLVELEKAGLRHWQHVLGNEQDMQRLKEKDIRQPEDKWDAKLDLHRSFQQGKLAAFLDTSAGFTYADKSCIWARHLCQKAGVRFVLGTKGKLDELIIEGTGDAKQVKGLKTADGIKHYMEVTIIACGGWTPSLVPEVEGVLETTAGSVVSFQLPRDRKDLWDKYSPENFPVWAYGVTGHHSPEYGGFYGFPRTPEGKIKIGYRGRKWTNYQSNPKTNKRVSVPVTKYTAAKVENLPKMALKNLKQLVGEMFPDLAELGVSDTRLCWYTDSLDNSFVIDYVPGYNQSLFVASGGSGHGFKFLPVLGKHVVNQLERKTDQFTNLWKWRTATPGSDMNGLSEGEFSGRNLASLEMAEQKDWQWKQKDACATKL</sequence>
<evidence type="ECO:0000256" key="6">
    <source>
        <dbReference type="SAM" id="SignalP"/>
    </source>
</evidence>
<accession>A0A3D8RWJ4</accession>
<dbReference type="SUPFAM" id="SSF51905">
    <property type="entry name" value="FAD/NAD(P)-binding domain"/>
    <property type="match status" value="1"/>
</dbReference>
<dbReference type="AlphaFoldDB" id="A0A3D8RWJ4"/>
<dbReference type="Pfam" id="PF01266">
    <property type="entry name" value="DAO"/>
    <property type="match status" value="1"/>
</dbReference>
<feature type="chain" id="PRO_5017543904" evidence="6">
    <location>
        <begin position="22"/>
        <end position="499"/>
    </location>
</feature>
<evidence type="ECO:0000256" key="3">
    <source>
        <dbReference type="ARBA" id="ARBA00022630"/>
    </source>
</evidence>
<dbReference type="Gene3D" id="3.50.50.60">
    <property type="entry name" value="FAD/NAD(P)-binding domain"/>
    <property type="match status" value="1"/>
</dbReference>
<dbReference type="PANTHER" id="PTHR10961:SF15">
    <property type="entry name" value="FAD DEPENDENT OXIDOREDUCTASE DOMAIN-CONTAINING PROTEIN"/>
    <property type="match status" value="1"/>
</dbReference>
<evidence type="ECO:0000256" key="4">
    <source>
        <dbReference type="ARBA" id="ARBA00022827"/>
    </source>
</evidence>
<comment type="cofactor">
    <cofactor evidence="1">
        <name>FAD</name>
        <dbReference type="ChEBI" id="CHEBI:57692"/>
    </cofactor>
</comment>
<dbReference type="OrthoDB" id="2219495at2759"/>
<comment type="similarity">
    <text evidence="2">Belongs to the MSOX/MTOX family.</text>
</comment>
<evidence type="ECO:0000256" key="5">
    <source>
        <dbReference type="ARBA" id="ARBA00023002"/>
    </source>
</evidence>
<evidence type="ECO:0000256" key="1">
    <source>
        <dbReference type="ARBA" id="ARBA00001974"/>
    </source>
</evidence>
<comment type="caution">
    <text evidence="8">The sequence shown here is derived from an EMBL/GenBank/DDBJ whole genome shotgun (WGS) entry which is preliminary data.</text>
</comment>
<keyword evidence="6" id="KW-0732">Signal</keyword>
<dbReference type="Proteomes" id="UP000256328">
    <property type="component" value="Unassembled WGS sequence"/>
</dbReference>